<keyword evidence="4" id="KW-1185">Reference proteome</keyword>
<proteinExistence type="predicted"/>
<name>A0ABY9YU98_9GAMM</name>
<feature type="region of interest" description="Disordered" evidence="1">
    <location>
        <begin position="111"/>
        <end position="132"/>
    </location>
</feature>
<feature type="region of interest" description="Disordered" evidence="1">
    <location>
        <begin position="218"/>
        <end position="244"/>
    </location>
</feature>
<dbReference type="EMBL" id="CP115541">
    <property type="protein sequence ID" value="WNH54288.1"/>
    <property type="molecule type" value="Genomic_DNA"/>
</dbReference>
<evidence type="ECO:0000313" key="3">
    <source>
        <dbReference type="EMBL" id="WNH54288.1"/>
    </source>
</evidence>
<dbReference type="Proteomes" id="UP001302072">
    <property type="component" value="Chromosome"/>
</dbReference>
<protein>
    <recommendedName>
        <fullName evidence="2">X-Tfes XVIPCD domain-containing protein</fullName>
    </recommendedName>
</protein>
<accession>A0ABY9YU98</accession>
<gene>
    <name evidence="3" type="ORF">PDM29_08430</name>
</gene>
<dbReference type="RefSeq" id="WP_311193396.1">
    <property type="nucleotide sequence ID" value="NZ_CP115541.1"/>
</dbReference>
<evidence type="ECO:0000313" key="4">
    <source>
        <dbReference type="Proteomes" id="UP001302072"/>
    </source>
</evidence>
<sequence length="244" mass="26560">MVEQREAPSPERLSDTRHPGNVEFQGVLQQVHHAEAGQGIKPGPHSEKIAAALLAEGERHGVEITRVRIGDRGQIEGMAASNPYSEAAAVRVDSTAALKMTLEAHSREWTDARSSHLAQSSPVAERTAEQQPGISALSVADQGMFARIRQDVPGHIGDDQVMRALLDAKQARITDTDKVDKVMMSGDRIFIAGTVPGFRSVTDVAQEAPPLQETVARVQEGNQQREQQVALEQQQQQERGPRMG</sequence>
<dbReference type="InterPro" id="IPR046519">
    <property type="entry name" value="X-Tfes_XVIPCD"/>
</dbReference>
<evidence type="ECO:0000259" key="2">
    <source>
        <dbReference type="Pfam" id="PF20410"/>
    </source>
</evidence>
<dbReference type="Pfam" id="PF20410">
    <property type="entry name" value="X-Tfes_XVIPCD"/>
    <property type="match status" value="1"/>
</dbReference>
<feature type="domain" description="X-Tfes XVIPCD" evidence="2">
    <location>
        <begin position="15"/>
        <end position="110"/>
    </location>
</feature>
<evidence type="ECO:0000256" key="1">
    <source>
        <dbReference type="SAM" id="MobiDB-lite"/>
    </source>
</evidence>
<organism evidence="3 4">
    <name type="scientific">Stenotrophomonas oahuensis</name>
    <dbReference type="NCBI Taxonomy" id="3003271"/>
    <lineage>
        <taxon>Bacteria</taxon>
        <taxon>Pseudomonadati</taxon>
        <taxon>Pseudomonadota</taxon>
        <taxon>Gammaproteobacteria</taxon>
        <taxon>Lysobacterales</taxon>
        <taxon>Lysobacteraceae</taxon>
        <taxon>Stenotrophomonas</taxon>
    </lineage>
</organism>
<feature type="compositionally biased region" description="Low complexity" evidence="1">
    <location>
        <begin position="224"/>
        <end position="238"/>
    </location>
</feature>
<reference evidence="3 4" key="1">
    <citation type="submission" date="2022-12" db="EMBL/GenBank/DDBJ databases">
        <title>Two new species, Stenotrophomonas aracearum and Stenotrophomonas oahuensis, isolated from Anthurium (Araceae family) in Hawaii.</title>
        <authorList>
            <person name="Chunag S.C."/>
            <person name="Dobhal S."/>
            <person name="Alvarez A."/>
            <person name="Arif M."/>
        </authorList>
    </citation>
    <scope>NUCLEOTIDE SEQUENCE [LARGE SCALE GENOMIC DNA]</scope>
    <source>
        <strain evidence="3 4">A5586</strain>
    </source>
</reference>